<dbReference type="CDD" id="cd10031">
    <property type="entry name" value="UDG-F5_TTUDGB_like"/>
    <property type="match status" value="1"/>
</dbReference>
<dbReference type="PANTHER" id="PTHR33693:SF3">
    <property type="entry name" value="TYPE-5 URACIL-DNA GLYCOSYLASE"/>
    <property type="match status" value="1"/>
</dbReference>
<evidence type="ECO:0000256" key="8">
    <source>
        <dbReference type="ARBA" id="ARBA00023779"/>
    </source>
</evidence>
<dbReference type="EMBL" id="JBHMDM010000001">
    <property type="protein sequence ID" value="MFB9375693.1"/>
    <property type="molecule type" value="Genomic_DNA"/>
</dbReference>
<evidence type="ECO:0000259" key="11">
    <source>
        <dbReference type="SMART" id="SM00986"/>
    </source>
</evidence>
<evidence type="ECO:0000256" key="6">
    <source>
        <dbReference type="ARBA" id="ARBA00023014"/>
    </source>
</evidence>
<gene>
    <name evidence="12" type="ORF">ACFFVI_01810</name>
</gene>
<name>A0ABV5LNL4_9ACTN</name>
<comment type="caution">
    <text evidence="12">The sequence shown here is derived from an EMBL/GenBank/DDBJ whole genome shotgun (WGS) entry which is preliminary data.</text>
</comment>
<keyword evidence="3" id="KW-0227">DNA damage</keyword>
<keyword evidence="6" id="KW-0411">Iron-sulfur</keyword>
<keyword evidence="7" id="KW-0234">DNA repair</keyword>
<dbReference type="InterPro" id="IPR005122">
    <property type="entry name" value="Uracil-DNA_glycosylase-like"/>
</dbReference>
<feature type="region of interest" description="Disordered" evidence="10">
    <location>
        <begin position="1"/>
        <end position="40"/>
    </location>
</feature>
<proteinExistence type="inferred from homology"/>
<evidence type="ECO:0000256" key="5">
    <source>
        <dbReference type="ARBA" id="ARBA00023004"/>
    </source>
</evidence>
<evidence type="ECO:0000256" key="3">
    <source>
        <dbReference type="ARBA" id="ARBA00022763"/>
    </source>
</evidence>
<evidence type="ECO:0000256" key="7">
    <source>
        <dbReference type="ARBA" id="ARBA00023204"/>
    </source>
</evidence>
<evidence type="ECO:0000256" key="1">
    <source>
        <dbReference type="ARBA" id="ARBA00022485"/>
    </source>
</evidence>
<accession>A0ABV5LNL4</accession>
<comment type="similarity">
    <text evidence="8">Belongs to the uracil-DNA glycosylase (UDG) superfamily. Type 5 (UDGb) family.</text>
</comment>
<evidence type="ECO:0000256" key="10">
    <source>
        <dbReference type="SAM" id="MobiDB-lite"/>
    </source>
</evidence>
<dbReference type="SUPFAM" id="SSF52141">
    <property type="entry name" value="Uracil-DNA glycosylase-like"/>
    <property type="match status" value="1"/>
</dbReference>
<sequence>MTSEVGPGGGLPHPGTGECFDSPVPAGSGWPGDPARGDETAARTVTDIDALSRATDLPGLAAHASVCRACPRLVAWREEVAVGKRRAYRDQPYWGRPVPSLGTDRPRVLVVGLAPAAHGGNRTGRMFTGDDSGDWIIGGLHRAGLASQAESVHAADGLTLPLTRIVAPVRCAPPDNAPTPAERDTCAHWLDAELRLVERDVRVVVALGAFAWAAVLGATRRAGRPVPRPQPRFGHGAEVALPLGGPAPATLLGSYHVSRQNTATGRLTRPMLDAVLTRAATLATPP</sequence>
<dbReference type="InterPro" id="IPR051536">
    <property type="entry name" value="UDG_Type-4/5"/>
</dbReference>
<dbReference type="InterPro" id="IPR036895">
    <property type="entry name" value="Uracil-DNA_glycosylase-like_sf"/>
</dbReference>
<dbReference type="PANTHER" id="PTHR33693">
    <property type="entry name" value="TYPE-5 URACIL-DNA GLYCOSYLASE"/>
    <property type="match status" value="1"/>
</dbReference>
<dbReference type="SMART" id="SM00986">
    <property type="entry name" value="UDG"/>
    <property type="match status" value="1"/>
</dbReference>
<protein>
    <recommendedName>
        <fullName evidence="9">Type-5 uracil-DNA glycosylase</fullName>
    </recommendedName>
</protein>
<keyword evidence="2" id="KW-0479">Metal-binding</keyword>
<evidence type="ECO:0000256" key="2">
    <source>
        <dbReference type="ARBA" id="ARBA00022723"/>
    </source>
</evidence>
<dbReference type="Gene3D" id="3.40.470.10">
    <property type="entry name" value="Uracil-DNA glycosylase-like domain"/>
    <property type="match status" value="1"/>
</dbReference>
<dbReference type="InterPro" id="IPR044147">
    <property type="entry name" value="UdgB-like"/>
</dbReference>
<keyword evidence="5" id="KW-0408">Iron</keyword>
<evidence type="ECO:0000313" key="12">
    <source>
        <dbReference type="EMBL" id="MFB9375693.1"/>
    </source>
</evidence>
<organism evidence="12 13">
    <name type="scientific">Kineococcus gynurae</name>
    <dbReference type="NCBI Taxonomy" id="452979"/>
    <lineage>
        <taxon>Bacteria</taxon>
        <taxon>Bacillati</taxon>
        <taxon>Actinomycetota</taxon>
        <taxon>Actinomycetes</taxon>
        <taxon>Kineosporiales</taxon>
        <taxon>Kineosporiaceae</taxon>
        <taxon>Kineococcus</taxon>
    </lineage>
</organism>
<feature type="domain" description="Uracil-DNA glycosylase-like" evidence="11">
    <location>
        <begin position="99"/>
        <end position="276"/>
    </location>
</feature>
<evidence type="ECO:0000256" key="9">
    <source>
        <dbReference type="ARBA" id="ARBA00023887"/>
    </source>
</evidence>
<reference evidence="12 13" key="1">
    <citation type="submission" date="2024-09" db="EMBL/GenBank/DDBJ databases">
        <authorList>
            <person name="Sun Q."/>
            <person name="Mori K."/>
        </authorList>
    </citation>
    <scope>NUCLEOTIDE SEQUENCE [LARGE SCALE GENOMIC DNA]</scope>
    <source>
        <strain evidence="12 13">TISTR 1856</strain>
    </source>
</reference>
<evidence type="ECO:0000313" key="13">
    <source>
        <dbReference type="Proteomes" id="UP001589748"/>
    </source>
</evidence>
<dbReference type="RefSeq" id="WP_380140075.1">
    <property type="nucleotide sequence ID" value="NZ_JBHLUI010000012.1"/>
</dbReference>
<evidence type="ECO:0000256" key="4">
    <source>
        <dbReference type="ARBA" id="ARBA00022801"/>
    </source>
</evidence>
<keyword evidence="4" id="KW-0378">Hydrolase</keyword>
<dbReference type="SMART" id="SM00987">
    <property type="entry name" value="UreE_C"/>
    <property type="match status" value="1"/>
</dbReference>
<keyword evidence="13" id="KW-1185">Reference proteome</keyword>
<dbReference type="Proteomes" id="UP001589748">
    <property type="component" value="Unassembled WGS sequence"/>
</dbReference>
<dbReference type="Pfam" id="PF03167">
    <property type="entry name" value="UDG"/>
    <property type="match status" value="1"/>
</dbReference>
<keyword evidence="1" id="KW-0004">4Fe-4S</keyword>
<feature type="compositionally biased region" description="Gly residues" evidence="10">
    <location>
        <begin position="1"/>
        <end position="12"/>
    </location>
</feature>